<evidence type="ECO:0000313" key="3">
    <source>
        <dbReference type="Proteomes" id="UP001597233"/>
    </source>
</evidence>
<evidence type="ECO:0000313" key="2">
    <source>
        <dbReference type="EMBL" id="MFD1887459.1"/>
    </source>
</evidence>
<dbReference type="PROSITE" id="PS51257">
    <property type="entry name" value="PROKAR_LIPOPROTEIN"/>
    <property type="match status" value="1"/>
</dbReference>
<evidence type="ECO:0000256" key="1">
    <source>
        <dbReference type="SAM" id="Phobius"/>
    </source>
</evidence>
<protein>
    <submittedName>
        <fullName evidence="2">Uncharacterized protein</fullName>
    </submittedName>
</protein>
<keyword evidence="1" id="KW-0812">Transmembrane</keyword>
<name>A0ABW4RNX7_9BACL</name>
<feature type="transmembrane region" description="Helical" evidence="1">
    <location>
        <begin position="12"/>
        <end position="34"/>
    </location>
</feature>
<feature type="transmembrane region" description="Helical" evidence="1">
    <location>
        <begin position="87"/>
        <end position="108"/>
    </location>
</feature>
<proteinExistence type="predicted"/>
<feature type="transmembrane region" description="Helical" evidence="1">
    <location>
        <begin position="114"/>
        <end position="131"/>
    </location>
</feature>
<feature type="transmembrane region" description="Helical" evidence="1">
    <location>
        <begin position="40"/>
        <end position="60"/>
    </location>
</feature>
<accession>A0ABW4RNX7</accession>
<dbReference type="RefSeq" id="WP_347325059.1">
    <property type="nucleotide sequence ID" value="NZ_JBCGUH010000005.1"/>
</dbReference>
<reference evidence="3" key="1">
    <citation type="journal article" date="2019" name="Int. J. Syst. Evol. Microbiol.">
        <title>The Global Catalogue of Microorganisms (GCM) 10K type strain sequencing project: providing services to taxonomists for standard genome sequencing and annotation.</title>
        <authorList>
            <consortium name="The Broad Institute Genomics Platform"/>
            <consortium name="The Broad Institute Genome Sequencing Center for Infectious Disease"/>
            <person name="Wu L."/>
            <person name="Ma J."/>
        </authorList>
    </citation>
    <scope>NUCLEOTIDE SEQUENCE [LARGE SCALE GENOMIC DNA]</scope>
    <source>
        <strain evidence="3">CCUG 54950</strain>
    </source>
</reference>
<keyword evidence="1" id="KW-0472">Membrane</keyword>
<keyword evidence="3" id="KW-1185">Reference proteome</keyword>
<keyword evidence="1" id="KW-1133">Transmembrane helix</keyword>
<comment type="caution">
    <text evidence="2">The sequence shown here is derived from an EMBL/GenBank/DDBJ whole genome shotgun (WGS) entry which is preliminary data.</text>
</comment>
<gene>
    <name evidence="2" type="ORF">ACFSC9_18335</name>
</gene>
<dbReference type="EMBL" id="JBHUEH010000023">
    <property type="protein sequence ID" value="MFD1887459.1"/>
    <property type="molecule type" value="Genomic_DNA"/>
</dbReference>
<dbReference type="Proteomes" id="UP001597233">
    <property type="component" value="Unassembled WGS sequence"/>
</dbReference>
<sequence>MHTFRQIRLGEWYGYLTASLGCLVMASLIVAAWYHSGFRFLFIVAVVGFAVYFVFALMALTKNARTYNYEPHKGFWYYRMPEKTKMVLIWTGFACSVILLFMYCFDASFDRWTFLYGIVVAFLFPGTYYWLKEKTYGDIRTQIACAQLLYSYGVLTPDERIYAVHGNVPYHAWVRIEQEEPDAIDWIDEQQADVYEPLHLLIVTDDELVMCTQYPDEEFVFSTIPLTEIRQLYVSGASYKKIGGESGPKMNKQMIVIGDGEGHQYHFQFSNKLYSALHLFVSELLFCMDNAYMQPAPEDRLPERDHPDYVPLDDFPMLSTTEEDYLPFVRQSL</sequence>
<organism evidence="2 3">
    <name type="scientific">Paenibacillus wenxiniae</name>
    <dbReference type="NCBI Taxonomy" id="1636843"/>
    <lineage>
        <taxon>Bacteria</taxon>
        <taxon>Bacillati</taxon>
        <taxon>Bacillota</taxon>
        <taxon>Bacilli</taxon>
        <taxon>Bacillales</taxon>
        <taxon>Paenibacillaceae</taxon>
        <taxon>Paenibacillus</taxon>
    </lineage>
</organism>